<evidence type="ECO:0000256" key="7">
    <source>
        <dbReference type="ARBA" id="ARBA00022989"/>
    </source>
</evidence>
<dbReference type="AlphaFoldDB" id="A0AA86JLV2"/>
<proteinExistence type="predicted"/>
<feature type="domain" description="ABC transporter" evidence="10">
    <location>
        <begin position="356"/>
        <end position="591"/>
    </location>
</feature>
<keyword evidence="7 9" id="KW-1133">Transmembrane helix</keyword>
<keyword evidence="5" id="KW-0547">Nucleotide-binding</keyword>
<dbReference type="GO" id="GO:0016887">
    <property type="term" value="F:ATP hydrolysis activity"/>
    <property type="evidence" value="ECO:0007669"/>
    <property type="project" value="InterPro"/>
</dbReference>
<dbReference type="PANTHER" id="PTHR24221">
    <property type="entry name" value="ATP-BINDING CASSETTE SUB-FAMILY B"/>
    <property type="match status" value="1"/>
</dbReference>
<protein>
    <submittedName>
        <fullName evidence="12">Subtilin transport ATP-binding protein SpaT</fullName>
    </submittedName>
</protein>
<accession>A0AA86JLV2</accession>
<evidence type="ECO:0000256" key="1">
    <source>
        <dbReference type="ARBA" id="ARBA00004651"/>
    </source>
</evidence>
<dbReference type="SMART" id="SM00382">
    <property type="entry name" value="AAA"/>
    <property type="match status" value="1"/>
</dbReference>
<dbReference type="GO" id="GO:0140359">
    <property type="term" value="F:ABC-type transporter activity"/>
    <property type="evidence" value="ECO:0007669"/>
    <property type="project" value="InterPro"/>
</dbReference>
<dbReference type="EMBL" id="CAMTCP010000299">
    <property type="protein sequence ID" value="CAI3697806.1"/>
    <property type="molecule type" value="Genomic_DNA"/>
</dbReference>
<feature type="domain" description="ABC transmembrane type-1" evidence="11">
    <location>
        <begin position="39"/>
        <end position="321"/>
    </location>
</feature>
<name>A0AA86JLV2_9CLOT</name>
<comment type="caution">
    <text evidence="12">The sequence shown here is derived from an EMBL/GenBank/DDBJ whole genome shotgun (WGS) entry which is preliminary data.</text>
</comment>
<dbReference type="PROSITE" id="PS50893">
    <property type="entry name" value="ABC_TRANSPORTER_2"/>
    <property type="match status" value="1"/>
</dbReference>
<organism evidence="12 14">
    <name type="scientific">Clostridium neonatale</name>
    <dbReference type="NCBI Taxonomy" id="137838"/>
    <lineage>
        <taxon>Bacteria</taxon>
        <taxon>Bacillati</taxon>
        <taxon>Bacillota</taxon>
        <taxon>Clostridia</taxon>
        <taxon>Eubacteriales</taxon>
        <taxon>Clostridiaceae</taxon>
        <taxon>Clostridium</taxon>
    </lineage>
</organism>
<keyword evidence="6 12" id="KW-0067">ATP-binding</keyword>
<evidence type="ECO:0000259" key="10">
    <source>
        <dbReference type="PROSITE" id="PS50893"/>
    </source>
</evidence>
<dbReference type="Pfam" id="PF00664">
    <property type="entry name" value="ABC_membrane"/>
    <property type="match status" value="1"/>
</dbReference>
<dbReference type="Pfam" id="PF00005">
    <property type="entry name" value="ABC_tran"/>
    <property type="match status" value="1"/>
</dbReference>
<dbReference type="InterPro" id="IPR003439">
    <property type="entry name" value="ABC_transporter-like_ATP-bd"/>
</dbReference>
<dbReference type="RefSeq" id="WP_230141159.1">
    <property type="nucleotide sequence ID" value="NZ_CAKJVE010000001.1"/>
</dbReference>
<feature type="transmembrane region" description="Helical" evidence="9">
    <location>
        <begin position="37"/>
        <end position="57"/>
    </location>
</feature>
<evidence type="ECO:0000256" key="5">
    <source>
        <dbReference type="ARBA" id="ARBA00022741"/>
    </source>
</evidence>
<dbReference type="SUPFAM" id="SSF90123">
    <property type="entry name" value="ABC transporter transmembrane region"/>
    <property type="match status" value="1"/>
</dbReference>
<keyword evidence="3" id="KW-1003">Cell membrane</keyword>
<dbReference type="InterPro" id="IPR003593">
    <property type="entry name" value="AAA+_ATPase"/>
</dbReference>
<dbReference type="EMBL" id="CAKJVE010000001">
    <property type="protein sequence ID" value="CAG9701653.1"/>
    <property type="molecule type" value="Genomic_DNA"/>
</dbReference>
<dbReference type="Proteomes" id="UP000789738">
    <property type="component" value="Unassembled WGS sequence"/>
</dbReference>
<dbReference type="FunFam" id="3.40.50.300:FF:000854">
    <property type="entry name" value="Multidrug ABC transporter ATP-binding protein"/>
    <property type="match status" value="1"/>
</dbReference>
<evidence type="ECO:0000313" key="13">
    <source>
        <dbReference type="EMBL" id="CAI3697806.1"/>
    </source>
</evidence>
<dbReference type="Gene3D" id="1.20.1560.10">
    <property type="entry name" value="ABC transporter type 1, transmembrane domain"/>
    <property type="match status" value="1"/>
</dbReference>
<comment type="subcellular location">
    <subcellularLocation>
        <location evidence="1">Cell membrane</location>
        <topology evidence="1">Multi-pass membrane protein</topology>
    </subcellularLocation>
</comment>
<dbReference type="GO" id="GO:0034040">
    <property type="term" value="F:ATPase-coupled lipid transmembrane transporter activity"/>
    <property type="evidence" value="ECO:0007669"/>
    <property type="project" value="TreeGrafter"/>
</dbReference>
<keyword evidence="2" id="KW-0813">Transport</keyword>
<dbReference type="PROSITE" id="PS50929">
    <property type="entry name" value="ABC_TM1F"/>
    <property type="match status" value="1"/>
</dbReference>
<gene>
    <name evidence="12" type="primary">spaT</name>
    <name evidence="13" type="ORF">CNEO2_960004</name>
    <name evidence="12" type="ORF">CNEO_10178</name>
</gene>
<feature type="transmembrane region" description="Helical" evidence="9">
    <location>
        <begin position="175"/>
        <end position="192"/>
    </location>
</feature>
<evidence type="ECO:0000256" key="9">
    <source>
        <dbReference type="SAM" id="Phobius"/>
    </source>
</evidence>
<evidence type="ECO:0000256" key="8">
    <source>
        <dbReference type="ARBA" id="ARBA00023136"/>
    </source>
</evidence>
<dbReference type="InterPro" id="IPR011527">
    <property type="entry name" value="ABC1_TM_dom"/>
</dbReference>
<dbReference type="InterPro" id="IPR036640">
    <property type="entry name" value="ABC1_TM_sf"/>
</dbReference>
<dbReference type="InterPro" id="IPR017871">
    <property type="entry name" value="ABC_transporter-like_CS"/>
</dbReference>
<keyword evidence="8 9" id="KW-0472">Membrane</keyword>
<reference evidence="13" key="2">
    <citation type="submission" date="2022-10" db="EMBL/GenBank/DDBJ databases">
        <authorList>
            <person name="Aires J."/>
            <person name="Mesa V."/>
        </authorList>
    </citation>
    <scope>NUCLEOTIDE SEQUENCE</scope>
    <source>
        <strain evidence="13">Clostridium neonatale JD116</strain>
    </source>
</reference>
<dbReference type="GO" id="GO:0005524">
    <property type="term" value="F:ATP binding"/>
    <property type="evidence" value="ECO:0007669"/>
    <property type="project" value="UniProtKB-KW"/>
</dbReference>
<dbReference type="PROSITE" id="PS00211">
    <property type="entry name" value="ABC_TRANSPORTER_1"/>
    <property type="match status" value="1"/>
</dbReference>
<dbReference type="Gene3D" id="3.40.50.300">
    <property type="entry name" value="P-loop containing nucleotide triphosphate hydrolases"/>
    <property type="match status" value="1"/>
</dbReference>
<evidence type="ECO:0000256" key="4">
    <source>
        <dbReference type="ARBA" id="ARBA00022692"/>
    </source>
</evidence>
<dbReference type="PANTHER" id="PTHR24221:SF646">
    <property type="entry name" value="HAEMOLYSIN SECRETION ATP-BINDING PROTEIN"/>
    <property type="match status" value="1"/>
</dbReference>
<keyword evidence="4 9" id="KW-0812">Transmembrane</keyword>
<evidence type="ECO:0000256" key="6">
    <source>
        <dbReference type="ARBA" id="ARBA00022840"/>
    </source>
</evidence>
<dbReference type="InterPro" id="IPR039421">
    <property type="entry name" value="Type_1_exporter"/>
</dbReference>
<dbReference type="GO" id="GO:0005886">
    <property type="term" value="C:plasma membrane"/>
    <property type="evidence" value="ECO:0007669"/>
    <property type="project" value="UniProtKB-SubCell"/>
</dbReference>
<evidence type="ECO:0000259" key="11">
    <source>
        <dbReference type="PROSITE" id="PS50929"/>
    </source>
</evidence>
<dbReference type="SUPFAM" id="SSF52540">
    <property type="entry name" value="P-loop containing nucleoside triphosphate hydrolases"/>
    <property type="match status" value="1"/>
</dbReference>
<feature type="transmembrane region" description="Helical" evidence="9">
    <location>
        <begin position="77"/>
        <end position="97"/>
    </location>
</feature>
<reference evidence="12" key="1">
    <citation type="submission" date="2021-10" db="EMBL/GenBank/DDBJ databases">
        <authorList>
            <person name="Mesa V."/>
        </authorList>
    </citation>
    <scope>NUCLEOTIDE SEQUENCE</scope>
    <source>
        <strain evidence="12">CC3_PB</strain>
    </source>
</reference>
<feature type="transmembrane region" description="Helical" evidence="9">
    <location>
        <begin position="148"/>
        <end position="169"/>
    </location>
</feature>
<dbReference type="Proteomes" id="UP001189143">
    <property type="component" value="Unassembled WGS sequence"/>
</dbReference>
<sequence>MNVEDYDDHVSLKDVIKAVNLIPKTIKLIKQVHKKSFYIIIFLSIVSGICPIFTLFGSQHLLNMTITKNFNRVLFAFIFYICASLFSETIGSIMEYYQNKFQTLINYKLSYKIMNKCTKLSLKHFEDSEIYDKLQRVQNETSYKPYQVFLSILSLITSVITLISAVGIIINWKPWVFLILVLIPITFSVYFLKIGQREFNISWGRATDRRKSWYLSYLLTRDNTFKEIKSYGIGQYVLNKFDSINKKFVKQDIKLFKRRSIFTFIFEFVQQACTSTILFIIIYSVLIGEILIGNVVGFINALNLIQSNCKGILNTIYTLYENNLYISQLFEFLDLEEENINIENKDQKNISDIETLDIKDLTFKYPNTSKLVLNNINLNIRKGERIAIVGANGSGKSTLVKLISKLYEVEENSILYNGISVNNYDETQLKNCIAILFQDFTKYELTVRENVGFGNIENIDNDEDMEKALKKASSTFISNLDEQLGLWFQEGRQLSGGQWQKIAIARTFFRDASLYILDEPSSALDPIAEKEVIDMFLKMTEDKMGIFISHRLSTAMLADRIIVMNEGEIVGNGTHQELIKNNSLYKQMYELESIKQEKENLVQ</sequence>
<evidence type="ECO:0000313" key="14">
    <source>
        <dbReference type="Proteomes" id="UP000789738"/>
    </source>
</evidence>
<evidence type="ECO:0000256" key="3">
    <source>
        <dbReference type="ARBA" id="ARBA00022475"/>
    </source>
</evidence>
<evidence type="ECO:0000313" key="12">
    <source>
        <dbReference type="EMBL" id="CAG9701653.1"/>
    </source>
</evidence>
<dbReference type="InterPro" id="IPR027417">
    <property type="entry name" value="P-loop_NTPase"/>
</dbReference>
<evidence type="ECO:0000256" key="2">
    <source>
        <dbReference type="ARBA" id="ARBA00022448"/>
    </source>
</evidence>